<dbReference type="Pfam" id="PF02686">
    <property type="entry name" value="GatC"/>
    <property type="match status" value="1"/>
</dbReference>
<sequence length="95" mass="10443">MSINRKELEEIATLAQLNITESQVSEITASLNQVVAMIEHINEADTATVKPMAHPNEAAQLVRQDEVTDSSHKSELLALAAHADEDHYLVPKVID</sequence>
<dbReference type="GO" id="GO:0070681">
    <property type="term" value="P:glutaminyl-tRNAGln biosynthesis via transamidation"/>
    <property type="evidence" value="ECO:0007669"/>
    <property type="project" value="TreeGrafter"/>
</dbReference>
<dbReference type="SUPFAM" id="SSF141000">
    <property type="entry name" value="Glu-tRNAGln amidotransferase C subunit"/>
    <property type="match status" value="1"/>
</dbReference>
<dbReference type="HAMAP" id="MF_00122">
    <property type="entry name" value="GatC"/>
    <property type="match status" value="1"/>
</dbReference>
<dbReference type="InterPro" id="IPR036113">
    <property type="entry name" value="Asp/Glu-ADT_sf_sub_c"/>
</dbReference>
<dbReference type="GO" id="GO:0006450">
    <property type="term" value="P:regulation of translational fidelity"/>
    <property type="evidence" value="ECO:0007669"/>
    <property type="project" value="InterPro"/>
</dbReference>
<dbReference type="Gene3D" id="1.10.20.60">
    <property type="entry name" value="Glu-tRNAGln amidotransferase C subunit, N-terminal domain"/>
    <property type="match status" value="1"/>
</dbReference>
<dbReference type="PANTHER" id="PTHR15004">
    <property type="entry name" value="GLUTAMYL-TRNA(GLN) AMIDOTRANSFERASE SUBUNIT C, MITOCHONDRIAL"/>
    <property type="match status" value="1"/>
</dbReference>
<reference evidence="1" key="1">
    <citation type="submission" date="2018-06" db="EMBL/GenBank/DDBJ databases">
        <authorList>
            <person name="Zhirakovskaya E."/>
        </authorList>
    </citation>
    <scope>NUCLEOTIDE SEQUENCE</scope>
</reference>
<proteinExistence type="inferred from homology"/>
<evidence type="ECO:0000313" key="1">
    <source>
        <dbReference type="EMBL" id="VAW43850.1"/>
    </source>
</evidence>
<dbReference type="AlphaFoldDB" id="A0A3B0VU05"/>
<organism evidence="1">
    <name type="scientific">hydrothermal vent metagenome</name>
    <dbReference type="NCBI Taxonomy" id="652676"/>
    <lineage>
        <taxon>unclassified sequences</taxon>
        <taxon>metagenomes</taxon>
        <taxon>ecological metagenomes</taxon>
    </lineage>
</organism>
<dbReference type="NCBIfam" id="TIGR00135">
    <property type="entry name" value="gatC"/>
    <property type="match status" value="1"/>
</dbReference>
<gene>
    <name evidence="1" type="ORF">MNBD_GAMMA02-491</name>
</gene>
<protein>
    <submittedName>
        <fullName evidence="1">Uncharacterized protein</fullName>
    </submittedName>
</protein>
<accession>A0A3B0VU05</accession>
<dbReference type="InterPro" id="IPR003837">
    <property type="entry name" value="GatC"/>
</dbReference>
<dbReference type="EMBL" id="UOFA01000043">
    <property type="protein sequence ID" value="VAW43850.1"/>
    <property type="molecule type" value="Genomic_DNA"/>
</dbReference>
<dbReference type="PANTHER" id="PTHR15004:SF0">
    <property type="entry name" value="GLUTAMYL-TRNA(GLN) AMIDOTRANSFERASE SUBUNIT C, MITOCHONDRIAL"/>
    <property type="match status" value="1"/>
</dbReference>
<name>A0A3B0VU05_9ZZZZ</name>